<name>A0ACC0FP11_9ERIC</name>
<dbReference type="EMBL" id="CM045770">
    <property type="protein sequence ID" value="KAI7990470.1"/>
    <property type="molecule type" value="Genomic_DNA"/>
</dbReference>
<keyword evidence="2" id="KW-1185">Reference proteome</keyword>
<gene>
    <name evidence="1" type="ORF">LOK49_LG12G02061</name>
</gene>
<organism evidence="1 2">
    <name type="scientific">Camellia lanceoleosa</name>
    <dbReference type="NCBI Taxonomy" id="1840588"/>
    <lineage>
        <taxon>Eukaryota</taxon>
        <taxon>Viridiplantae</taxon>
        <taxon>Streptophyta</taxon>
        <taxon>Embryophyta</taxon>
        <taxon>Tracheophyta</taxon>
        <taxon>Spermatophyta</taxon>
        <taxon>Magnoliopsida</taxon>
        <taxon>eudicotyledons</taxon>
        <taxon>Gunneridae</taxon>
        <taxon>Pentapetalae</taxon>
        <taxon>asterids</taxon>
        <taxon>Ericales</taxon>
        <taxon>Theaceae</taxon>
        <taxon>Camellia</taxon>
    </lineage>
</organism>
<evidence type="ECO:0000313" key="1">
    <source>
        <dbReference type="EMBL" id="KAI7990470.1"/>
    </source>
</evidence>
<protein>
    <submittedName>
        <fullName evidence="1">Uncharacterized protein</fullName>
    </submittedName>
</protein>
<evidence type="ECO:0000313" key="2">
    <source>
        <dbReference type="Proteomes" id="UP001060215"/>
    </source>
</evidence>
<proteinExistence type="predicted"/>
<sequence>MKLGFYNSQCFRPRSQNQSFLCFDPLNKQEFSCRGLGELKLGFNGASQRKGSSIVRSKSVLSVDKVLESDGNVGVDRNCSYDAIVIGSGIGGLVAATQLAVKGARVLVLEKYVIPGGSSGFYERDGYTLDVGLSVMFGFSDKGNLNLITQALAAVGCKMQVIPDPTTVHFHLPKNLSVRVHREYSEFIAELIFNALNSLELKPLEEPIYLFGQFFKKPLECLTLAYYLPQDAGDIARKFIEDPELLSFIDAECLIVSMVNALQTPMINASMVLCDRHFGGINYPVGGVGGIAKSLAKGLVEQGSEILYKANVGVRLSDGRELFAKTIVSNVSNATFGKLLKREDLPNEEQNFQKLYVKVPSFLSIHMGVKAEVLPPDTDCHHFVLEDDWTSLEKPYGSIFLSIPTILDSSLAPVGRHILHIFTTSSVEDWEGLSQGNYEAKKELVADKIISRLENKLFPGLKSSIVFKEGHQRHTGGTWARVNGTYGPMPRGTPKGFLGMPFNTTAIDGLYCVGDSCFPGQGVIAVAFSGVMCAHCVAADIGLEKNSPILDAALLRLLGLEKNSDIDAALLRLLEERSSIVRSKSVLSVDKVLESDGNVGVDRNCSYDAIVIGSGIGGLVAATQLAVKGLGFWYLKYVIPGGSSGFYGARWQALKREDLPNEEQNFQKLYVKVPFFSIHMGVKAEVLPPDTDCHHFVLEDDWTSLEKPYGSIFLSILTILDSSLAPGLSQGNYEAKKELVADKIISRLENKLFPGLKSSIVFKEGHQRHTGGTWARVNGTYGPMPRGTPKGFLGMPFNTTAIDGLYCVGDSCFPGQGVIAVAFSGVMCAHCVAADIGLEKNSPILDAALLRLLGWLRTLA</sequence>
<comment type="caution">
    <text evidence="1">The sequence shown here is derived from an EMBL/GenBank/DDBJ whole genome shotgun (WGS) entry which is preliminary data.</text>
</comment>
<reference evidence="1 2" key="1">
    <citation type="journal article" date="2022" name="Plant J.">
        <title>Chromosome-level genome of Camellia lanceoleosa provides a valuable resource for understanding genome evolution and self-incompatibility.</title>
        <authorList>
            <person name="Gong W."/>
            <person name="Xiao S."/>
            <person name="Wang L."/>
            <person name="Liao Z."/>
            <person name="Chang Y."/>
            <person name="Mo W."/>
            <person name="Hu G."/>
            <person name="Li W."/>
            <person name="Zhao G."/>
            <person name="Zhu H."/>
            <person name="Hu X."/>
            <person name="Ji K."/>
            <person name="Xiang X."/>
            <person name="Song Q."/>
            <person name="Yuan D."/>
            <person name="Jin S."/>
            <person name="Zhang L."/>
        </authorList>
    </citation>
    <scope>NUCLEOTIDE SEQUENCE [LARGE SCALE GENOMIC DNA]</scope>
    <source>
        <strain evidence="1">SQ_2022a</strain>
    </source>
</reference>
<accession>A0ACC0FP11</accession>
<dbReference type="Proteomes" id="UP001060215">
    <property type="component" value="Chromosome 13"/>
</dbReference>